<dbReference type="HOGENOM" id="CLU_026635_2_0_4"/>
<feature type="domain" description="Arylsulfotransferase N-terminal" evidence="1">
    <location>
        <begin position="106"/>
        <end position="195"/>
    </location>
</feature>
<dbReference type="eggNOG" id="ENOG502ZAQ1">
    <property type="taxonomic scope" value="Bacteria"/>
</dbReference>
<dbReference type="Proteomes" id="UP000005835">
    <property type="component" value="Unassembled WGS sequence"/>
</dbReference>
<dbReference type="Pfam" id="PF05935">
    <property type="entry name" value="Arylsulfotrans"/>
    <property type="match status" value="1"/>
</dbReference>
<sequence>MAAEGGNPSLGGAGRRFYNFLRVPKAPCTGLRKPHPGRGVRHCGRFARTALESENAGNQTERKMQKSILAAATSLAILVVSAPALASGGPSGPHVGYPVQGHIGEVIVNPYKVAPLTAVIRDGGYELSDVTVRIVPKAKGQEIKYKVSRTELKTHAGVPVFGLYPDWQNTVEVSYTRTHQGKSEKFTDTYRFYTPGVYTLSTGMPNQTRPFDVKVKKVDKEFQDRLYLINSQLQSTVPLGSRFTWNNPSGGAVEWAFNSNIGIIDTTGEIRWWLLDQEIGDTENPWKSGYFMGFQQTEDGALTWGYGQNYAKYDLIGRKIFDRRLPAGYSDYSHSFDNAQNGHSFLRVGSSDYRRPDGKRVHTVRDVIVEIDRDGRVVDDWRLMDILDPYRDNVIKTLDQGAVCLNIDASKSGQTLSAEELAKQEASDKFGDITGVGAGRNWAHVNSVDYDPSDDSIIISSRHQSACVKIGRDKEVKWILAAPDGWNKELAAKVLKPIDKNGKPIKCEDGKCEGDFDWTWTQHTAFRIDSKSDENTVILSVFDNGDGRGLEQPPIPSMKYTRGVIYKINQKNMTVQQLWEVGKELGNEYFSPVTGITQYQADKNSMVVFYSTAGLLGPSAGKDASREESSHPYLCEYRWGETKPAVELQFNKLFGYQAMPISVEKAFTH</sequence>
<dbReference type="GO" id="GO:0004062">
    <property type="term" value="F:aryl sulfotransferase activity"/>
    <property type="evidence" value="ECO:0007669"/>
    <property type="project" value="InterPro"/>
</dbReference>
<gene>
    <name evidence="2" type="ORF">HMPREF9465_01359</name>
</gene>
<dbReference type="STRING" id="742823.HMPREF9465_01359"/>
<accession>K1JL78</accession>
<dbReference type="Gene3D" id="2.60.40.3100">
    <property type="entry name" value="Arylsulphate sulphotransferase monomer, N-terminal domain"/>
    <property type="match status" value="1"/>
</dbReference>
<evidence type="ECO:0000313" key="2">
    <source>
        <dbReference type="EMBL" id="EKB30976.1"/>
    </source>
</evidence>
<dbReference type="InterPro" id="IPR035391">
    <property type="entry name" value="Arylsulfotran_N"/>
</dbReference>
<dbReference type="InterPro" id="IPR053143">
    <property type="entry name" value="Arylsulfate_ST"/>
</dbReference>
<dbReference type="PANTHER" id="PTHR35340">
    <property type="entry name" value="PQQ ENZYME REPEAT PROTEIN-RELATED"/>
    <property type="match status" value="1"/>
</dbReference>
<dbReference type="PANTHER" id="PTHR35340:SF10">
    <property type="entry name" value="CYTOPLASMIC PROTEIN"/>
    <property type="match status" value="1"/>
</dbReference>
<dbReference type="InterPro" id="IPR010262">
    <property type="entry name" value="Arylsulfotransferase_bact"/>
</dbReference>
<dbReference type="AlphaFoldDB" id="K1JL78"/>
<comment type="caution">
    <text evidence="2">The sequence shown here is derived from an EMBL/GenBank/DDBJ whole genome shotgun (WGS) entry which is preliminary data.</text>
</comment>
<keyword evidence="3" id="KW-1185">Reference proteome</keyword>
<evidence type="ECO:0000313" key="3">
    <source>
        <dbReference type="Proteomes" id="UP000005835"/>
    </source>
</evidence>
<evidence type="ECO:0000259" key="1">
    <source>
        <dbReference type="Pfam" id="PF17425"/>
    </source>
</evidence>
<protein>
    <recommendedName>
        <fullName evidence="1">Arylsulfotransferase N-terminal domain-containing protein</fullName>
    </recommendedName>
</protein>
<dbReference type="Pfam" id="PF17425">
    <property type="entry name" value="Arylsulfotran_N"/>
    <property type="match status" value="1"/>
</dbReference>
<dbReference type="InterPro" id="IPR038477">
    <property type="entry name" value="ASST_N_sf"/>
</dbReference>
<proteinExistence type="predicted"/>
<name>K1JL78_9BURK</name>
<dbReference type="EMBL" id="ADMG01000032">
    <property type="protein sequence ID" value="EKB30976.1"/>
    <property type="molecule type" value="Genomic_DNA"/>
</dbReference>
<organism evidence="2 3">
    <name type="scientific">Sutterella wadsworthensis 2_1_59BFAA</name>
    <dbReference type="NCBI Taxonomy" id="742823"/>
    <lineage>
        <taxon>Bacteria</taxon>
        <taxon>Pseudomonadati</taxon>
        <taxon>Pseudomonadota</taxon>
        <taxon>Betaproteobacteria</taxon>
        <taxon>Burkholderiales</taxon>
        <taxon>Sutterellaceae</taxon>
        <taxon>Sutterella</taxon>
    </lineage>
</organism>
<dbReference type="PATRIC" id="fig|742823.3.peg.1346"/>
<reference evidence="2 3" key="1">
    <citation type="submission" date="2012-05" db="EMBL/GenBank/DDBJ databases">
        <title>The Genome Sequence of Sutterella wadsworthensis 2_1_59BFAA.</title>
        <authorList>
            <consortium name="The Broad Institute Genome Sequencing Platform"/>
            <person name="Earl A."/>
            <person name="Ward D."/>
            <person name="Feldgarden M."/>
            <person name="Gevers D."/>
            <person name="Daigneault M."/>
            <person name="Strauss J."/>
            <person name="Allen-Vercoe E."/>
            <person name="Walker B."/>
            <person name="Young S.K."/>
            <person name="Zeng Q."/>
            <person name="Gargeya S."/>
            <person name="Fitzgerald M."/>
            <person name="Haas B."/>
            <person name="Abouelleil A."/>
            <person name="Alvarado L."/>
            <person name="Arachchi H.M."/>
            <person name="Berlin A.M."/>
            <person name="Chapman S.B."/>
            <person name="Goldberg J."/>
            <person name="Griggs A."/>
            <person name="Gujja S."/>
            <person name="Hansen M."/>
            <person name="Howarth C."/>
            <person name="Imamovic A."/>
            <person name="Larimer J."/>
            <person name="McCowen C."/>
            <person name="Montmayeur A."/>
            <person name="Murphy C."/>
            <person name="Neiman D."/>
            <person name="Pearson M."/>
            <person name="Priest M."/>
            <person name="Roberts A."/>
            <person name="Saif S."/>
            <person name="Shea T."/>
            <person name="Sisk P."/>
            <person name="Sykes S."/>
            <person name="Wortman J."/>
            <person name="Nusbaum C."/>
            <person name="Birren B."/>
        </authorList>
    </citation>
    <scope>NUCLEOTIDE SEQUENCE [LARGE SCALE GENOMIC DNA]</scope>
    <source>
        <strain evidence="2 3">2_1_59BFAA</strain>
    </source>
</reference>